<evidence type="ECO:0000313" key="2">
    <source>
        <dbReference type="Proteomes" id="UP000229497"/>
    </source>
</evidence>
<feature type="non-terminal residue" evidence="1">
    <location>
        <position position="1"/>
    </location>
</feature>
<feature type="non-terminal residue" evidence="1">
    <location>
        <position position="118"/>
    </location>
</feature>
<accession>A0A2H0KK76</accession>
<name>A0A2H0KK76_9BACT</name>
<dbReference type="Proteomes" id="UP000229497">
    <property type="component" value="Unassembled WGS sequence"/>
</dbReference>
<proteinExistence type="predicted"/>
<reference evidence="1 2" key="1">
    <citation type="submission" date="2017-09" db="EMBL/GenBank/DDBJ databases">
        <title>Depth-based differentiation of microbial function through sediment-hosted aquifers and enrichment of novel symbionts in the deep terrestrial subsurface.</title>
        <authorList>
            <person name="Probst A.J."/>
            <person name="Ladd B."/>
            <person name="Jarett J.K."/>
            <person name="Geller-Mcgrath D.E."/>
            <person name="Sieber C.M."/>
            <person name="Emerson J.B."/>
            <person name="Anantharaman K."/>
            <person name="Thomas B.C."/>
            <person name="Malmstrom R."/>
            <person name="Stieglmeier M."/>
            <person name="Klingl A."/>
            <person name="Woyke T."/>
            <person name="Ryan C.M."/>
            <person name="Banfield J.F."/>
        </authorList>
    </citation>
    <scope>NUCLEOTIDE SEQUENCE [LARGE SCALE GENOMIC DNA]</scope>
    <source>
        <strain evidence="1">CG11_big_fil_rev_8_21_14_0_20_37_16</strain>
    </source>
</reference>
<gene>
    <name evidence="1" type="ORF">COV87_02175</name>
</gene>
<dbReference type="EMBL" id="PCVK01000062">
    <property type="protein sequence ID" value="PIQ71645.1"/>
    <property type="molecule type" value="Genomic_DNA"/>
</dbReference>
<dbReference type="AlphaFoldDB" id="A0A2H0KK76"/>
<evidence type="ECO:0000313" key="1">
    <source>
        <dbReference type="EMBL" id="PIQ71645.1"/>
    </source>
</evidence>
<organism evidence="1 2">
    <name type="scientific">Candidatus Roizmanbacteria bacterium CG11_big_fil_rev_8_21_14_0_20_37_16</name>
    <dbReference type="NCBI Taxonomy" id="1974857"/>
    <lineage>
        <taxon>Bacteria</taxon>
        <taxon>Candidatus Roizmaniibacteriota</taxon>
    </lineage>
</organism>
<sequence>PTKIQAAKDWITKHLHDSYASVVQKCIDNGNIGWVGISNYEIRIPETYLAGYPAPTPMSKGYDTCVLLMPGATSGKDSAPCLQINNAFCQCVIDLGYRKDDATGKYMKNGKECPAVAS</sequence>
<comment type="caution">
    <text evidence="1">The sequence shown here is derived from an EMBL/GenBank/DDBJ whole genome shotgun (WGS) entry which is preliminary data.</text>
</comment>
<protein>
    <submittedName>
        <fullName evidence="1">Uncharacterized protein</fullName>
    </submittedName>
</protein>